<comment type="caution">
    <text evidence="2">The sequence shown here is derived from an EMBL/GenBank/DDBJ whole genome shotgun (WGS) entry which is preliminary data.</text>
</comment>
<protein>
    <submittedName>
        <fullName evidence="2">Uncharacterized protein</fullName>
    </submittedName>
</protein>
<accession>A0AA37HFZ0</accession>
<organism evidence="2 3">
    <name type="scientific">Methylobacterium frigidaeris</name>
    <dbReference type="NCBI Taxonomy" id="2038277"/>
    <lineage>
        <taxon>Bacteria</taxon>
        <taxon>Pseudomonadati</taxon>
        <taxon>Pseudomonadota</taxon>
        <taxon>Alphaproteobacteria</taxon>
        <taxon>Hyphomicrobiales</taxon>
        <taxon>Methylobacteriaceae</taxon>
        <taxon>Methylobacterium</taxon>
    </lineage>
</organism>
<keyword evidence="3" id="KW-1185">Reference proteome</keyword>
<evidence type="ECO:0000256" key="1">
    <source>
        <dbReference type="SAM" id="SignalP"/>
    </source>
</evidence>
<dbReference type="AlphaFoldDB" id="A0AA37HFZ0"/>
<evidence type="ECO:0000313" key="3">
    <source>
        <dbReference type="Proteomes" id="UP001055286"/>
    </source>
</evidence>
<dbReference type="EMBL" id="BPQJ01000033">
    <property type="protein sequence ID" value="GJD65053.1"/>
    <property type="molecule type" value="Genomic_DNA"/>
</dbReference>
<proteinExistence type="predicted"/>
<reference evidence="2" key="2">
    <citation type="submission" date="2021-08" db="EMBL/GenBank/DDBJ databases">
        <authorList>
            <person name="Tani A."/>
            <person name="Ola A."/>
            <person name="Ogura Y."/>
            <person name="Katsura K."/>
            <person name="Hayashi T."/>
        </authorList>
    </citation>
    <scope>NUCLEOTIDE SEQUENCE</scope>
    <source>
        <strain evidence="2">JCM 32048</strain>
    </source>
</reference>
<evidence type="ECO:0000313" key="2">
    <source>
        <dbReference type="EMBL" id="GJD65053.1"/>
    </source>
</evidence>
<sequence length="457" mass="46983">MTPMPRLLPTFALAAALGQPFAPAYALDDSRAGQPGDTDLERLEIRRAISLPTIGALDLTLAGTANPDAIKLAPGNRVSFCPALSCIRGPMGDVSDPGFFDHQRASLLISGRSQLDGVAQEQTFAVTTTIGTGYAKPYAASTAYAIGDNINVGNATYRAVQAGTTGVGSAPPGSRPVRVPFTAKDGTVRWQWINDAAINAKVGSYFETEVVDGAGAAWGAAFNYHIKTKPRAGQFFPGVEFDYANDSGTDCALGVADCTAIRVGLAGNAQVTHGMQITGDGSATTGYSAIWALRINGEKVAAQASIEVDTMSPVGLGFGISGIGTSAHGVAAIRDVSASPRSIQIAGTKSVAAIEDISDTPTFANIGGIKSLAGLREASTTPTGILLQGRYATAQISGAGWSVNPAGILTASRLNSPLATPASSKAPCQAGDWAHDANFVYTCVAANTWKRAALSSW</sequence>
<gene>
    <name evidence="2" type="ORF">MPEAHAMD_5239</name>
</gene>
<name>A0AA37HFZ0_9HYPH</name>
<feature type="signal peptide" evidence="1">
    <location>
        <begin position="1"/>
        <end position="26"/>
    </location>
</feature>
<keyword evidence="1" id="KW-0732">Signal</keyword>
<dbReference type="Proteomes" id="UP001055286">
    <property type="component" value="Unassembled WGS sequence"/>
</dbReference>
<dbReference type="RefSeq" id="WP_238192790.1">
    <property type="nucleotide sequence ID" value="NZ_BPQJ01000033.1"/>
</dbReference>
<feature type="chain" id="PRO_5041250634" evidence="1">
    <location>
        <begin position="27"/>
        <end position="457"/>
    </location>
</feature>
<reference evidence="2" key="1">
    <citation type="journal article" date="2016" name="Front. Microbiol.">
        <title>Genome Sequence of the Piezophilic, Mesophilic Sulfate-Reducing Bacterium Desulfovibrio indicus J2T.</title>
        <authorList>
            <person name="Cao J."/>
            <person name="Maignien L."/>
            <person name="Shao Z."/>
            <person name="Alain K."/>
            <person name="Jebbar M."/>
        </authorList>
    </citation>
    <scope>NUCLEOTIDE SEQUENCE</scope>
    <source>
        <strain evidence="2">JCM 32048</strain>
    </source>
</reference>